<evidence type="ECO:0000313" key="3">
    <source>
        <dbReference type="Proteomes" id="UP000247647"/>
    </source>
</evidence>
<reference evidence="2" key="1">
    <citation type="submission" date="2016-12" db="EMBL/GenBank/DDBJ databases">
        <title>The genomes of Aspergillus section Nigri reveals drivers in fungal speciation.</title>
        <authorList>
            <consortium name="DOE Joint Genome Institute"/>
            <person name="Vesth T.C."/>
            <person name="Nybo J."/>
            <person name="Theobald S."/>
            <person name="Brandl J."/>
            <person name="Frisvad J.C."/>
            <person name="Nielsen K.F."/>
            <person name="Lyhne E.K."/>
            <person name="Kogle M.E."/>
            <person name="Kuo A."/>
            <person name="Riley R."/>
            <person name="Clum A."/>
            <person name="Nolan M."/>
            <person name="Lipzen A."/>
            <person name="Salamov A."/>
            <person name="Henrissat B."/>
            <person name="Wiebenga A."/>
            <person name="De Vries R.P."/>
            <person name="Grigoriev I.V."/>
            <person name="Mortensen U.H."/>
            <person name="Andersen M.R."/>
            <person name="Baker S.E."/>
        </authorList>
    </citation>
    <scope>NUCLEOTIDE SEQUENCE [LARGE SCALE GENOMIC DNA]</scope>
    <source>
        <strain evidence="2">CBS 115656</strain>
    </source>
</reference>
<accession>A0A318YS06</accession>
<keyword evidence="3" id="KW-1185">Reference proteome</keyword>
<sequence length="948" mass="104246">MEDIRPTAKWANRLLRPLKSIHHRLQKHYEIRNSIADTKSKVKPDSHNSHRSRAPLNNKRTGNEPGCNLSDEEPDDPAWIPGNRGNRRPRHNYSNRGQRNGARRRSRLLIKSPEVQRTLPGAIEIATPLITGTIPGPTEATLSIRKRLFRNSGPPLSAVGANRQSRTNNPSFPAYQGSWKEVLDLSGDPGLVDIARFLDRMLIKFLENTRPAPTIHKHDEENRGARSLLSMAARRLPGFIAEEQRLQDQVEPDEDVDMCDAYFTELEAQYAPGGGGWQPLREAVRAQGIHLISEMMMREWIPSLAVCRLLGECLEHGELDAFETLMSQYLTTIKTHDYPTAFDPSKPVGHCDNPIYILRSYYSKAPERRSFVFDEMTKLLSRRALPPEWMVTTRWKKCVDGAIRSLSIGDGDSAAATRTIEAIILSSAGIYPGTDSLVARNRGRKVPCSLRLKDTRASVTKPTSVPKDQSPCPVPIQDALSNLSASLVTALCGMYMARTQASGANDKIAGTKVRHIVGTLSFGVQRAVGLVLSRREMEGPSFQSLRRGYVLLGEWTLQCTESSTPEVISQSGAISPENLESLCIALIHQQDAVKQLAEFVQQLFRCCGHAREDDPARTPRKIRAIVWRLARLTSMKGISLLLAKVAAETAMALAEVTLDVDDHAWALEIQEQAASSQQEGNLHKSAALAHVAQNDVIHLYRWEESIGEWVSSTPVAKPLASRNADGASSPLAATVKRRPLALSCSTSSRSPSPELSEEAASSVTSSAPSMSGKRGRGTNDWRPPSPKRLRSSSRRMTAAPVASGALPATRERLAAARSLEPDSAPIATRARTALRDLPQAKNSTLKKTRLQPGPTTPSISRADPIKVTPLIEVVIVNQPVSVRSLNRTPRTARKQPQPPPPPPPPPSQIPSPSVVQGPRRSTRTRPPPAERVIPCSDDDSEDELSFLL</sequence>
<evidence type="ECO:0000256" key="1">
    <source>
        <dbReference type="SAM" id="MobiDB-lite"/>
    </source>
</evidence>
<dbReference type="AlphaFoldDB" id="A0A318YS06"/>
<organism evidence="2 3">
    <name type="scientific">Aspergillus neoniger (strain CBS 115656)</name>
    <dbReference type="NCBI Taxonomy" id="1448310"/>
    <lineage>
        <taxon>Eukaryota</taxon>
        <taxon>Fungi</taxon>
        <taxon>Dikarya</taxon>
        <taxon>Ascomycota</taxon>
        <taxon>Pezizomycotina</taxon>
        <taxon>Eurotiomycetes</taxon>
        <taxon>Eurotiomycetidae</taxon>
        <taxon>Eurotiales</taxon>
        <taxon>Aspergillaceae</taxon>
        <taxon>Aspergillus</taxon>
        <taxon>Aspergillus subgen. Circumdati</taxon>
    </lineage>
</organism>
<evidence type="ECO:0000313" key="2">
    <source>
        <dbReference type="EMBL" id="PYH28202.1"/>
    </source>
</evidence>
<proteinExistence type="predicted"/>
<gene>
    <name evidence="2" type="ORF">BO87DRAFT_347188</name>
</gene>
<feature type="compositionally biased region" description="Acidic residues" evidence="1">
    <location>
        <begin position="936"/>
        <end position="948"/>
    </location>
</feature>
<dbReference type="EMBL" id="KZ821533">
    <property type="protein sequence ID" value="PYH28202.1"/>
    <property type="molecule type" value="Genomic_DNA"/>
</dbReference>
<feature type="compositionally biased region" description="Low complexity" evidence="1">
    <location>
        <begin position="742"/>
        <end position="771"/>
    </location>
</feature>
<feature type="region of interest" description="Disordered" evidence="1">
    <location>
        <begin position="742"/>
        <end position="863"/>
    </location>
</feature>
<dbReference type="RefSeq" id="XP_025473680.1">
    <property type="nucleotide sequence ID" value="XM_025620926.1"/>
</dbReference>
<dbReference type="GeneID" id="37123382"/>
<feature type="region of interest" description="Disordered" evidence="1">
    <location>
        <begin position="32"/>
        <end position="105"/>
    </location>
</feature>
<feature type="compositionally biased region" description="Basic and acidic residues" evidence="1">
    <location>
        <begin position="38"/>
        <end position="48"/>
    </location>
</feature>
<feature type="region of interest" description="Disordered" evidence="1">
    <location>
        <begin position="884"/>
        <end position="948"/>
    </location>
</feature>
<feature type="compositionally biased region" description="Pro residues" evidence="1">
    <location>
        <begin position="896"/>
        <end position="909"/>
    </location>
</feature>
<name>A0A318YS06_ASPNB</name>
<protein>
    <submittedName>
        <fullName evidence="2">Uncharacterized protein</fullName>
    </submittedName>
</protein>
<dbReference type="Proteomes" id="UP000247647">
    <property type="component" value="Unassembled WGS sequence"/>
</dbReference>
<dbReference type="OrthoDB" id="4159838at2759"/>